<dbReference type="RefSeq" id="WP_004094089.1">
    <property type="nucleotide sequence ID" value="NZ_AFGF01000053.1"/>
</dbReference>
<proteinExistence type="predicted"/>
<evidence type="ECO:0000256" key="2">
    <source>
        <dbReference type="SAM" id="Phobius"/>
    </source>
</evidence>
<accession>F7NH64</accession>
<gene>
    <name evidence="3" type="ORF">ALO_07048</name>
</gene>
<dbReference type="eggNOG" id="COG2919">
    <property type="taxonomic scope" value="Bacteria"/>
</dbReference>
<dbReference type="STRING" id="1009370.ALO_07048"/>
<keyword evidence="1" id="KW-0175">Coiled coil</keyword>
<feature type="coiled-coil region" evidence="1">
    <location>
        <begin position="39"/>
        <end position="66"/>
    </location>
</feature>
<evidence type="ECO:0000256" key="1">
    <source>
        <dbReference type="SAM" id="Coils"/>
    </source>
</evidence>
<keyword evidence="2" id="KW-0472">Membrane</keyword>
<dbReference type="Proteomes" id="UP000003240">
    <property type="component" value="Unassembled WGS sequence"/>
</dbReference>
<sequence length="92" mass="10792">MRRKYRINWFNAILVAFAAYFSYLIIGQQVELFIAKRSAEVAQAQFEQARQVNRALQEEKARLSNLQYIEKLAREDLGLVKPGEIPYIPMEK</sequence>
<keyword evidence="2" id="KW-1133">Transmembrane helix</keyword>
<dbReference type="OrthoDB" id="9815382at2"/>
<dbReference type="Pfam" id="PF04977">
    <property type="entry name" value="DivIC"/>
    <property type="match status" value="1"/>
</dbReference>
<evidence type="ECO:0000313" key="3">
    <source>
        <dbReference type="EMBL" id="EGO64547.1"/>
    </source>
</evidence>
<name>F7NH64_9FIRM</name>
<comment type="caution">
    <text evidence="3">The sequence shown here is derived from an EMBL/GenBank/DDBJ whole genome shotgun (WGS) entry which is preliminary data.</text>
</comment>
<dbReference type="InterPro" id="IPR007060">
    <property type="entry name" value="FtsL/DivIC"/>
</dbReference>
<feature type="transmembrane region" description="Helical" evidence="2">
    <location>
        <begin position="7"/>
        <end position="26"/>
    </location>
</feature>
<organism evidence="3 4">
    <name type="scientific">Acetonema longum DSM 6540</name>
    <dbReference type="NCBI Taxonomy" id="1009370"/>
    <lineage>
        <taxon>Bacteria</taxon>
        <taxon>Bacillati</taxon>
        <taxon>Bacillota</taxon>
        <taxon>Negativicutes</taxon>
        <taxon>Acetonemataceae</taxon>
        <taxon>Acetonema</taxon>
    </lineage>
</organism>
<protein>
    <recommendedName>
        <fullName evidence="5">Septum formation initiator</fullName>
    </recommendedName>
</protein>
<keyword evidence="2" id="KW-0812">Transmembrane</keyword>
<evidence type="ECO:0008006" key="5">
    <source>
        <dbReference type="Google" id="ProtNLM"/>
    </source>
</evidence>
<evidence type="ECO:0000313" key="4">
    <source>
        <dbReference type="Proteomes" id="UP000003240"/>
    </source>
</evidence>
<keyword evidence="4" id="KW-1185">Reference proteome</keyword>
<dbReference type="EMBL" id="AFGF01000053">
    <property type="protein sequence ID" value="EGO64547.1"/>
    <property type="molecule type" value="Genomic_DNA"/>
</dbReference>
<reference evidence="3 4" key="1">
    <citation type="journal article" date="2011" name="EMBO J.">
        <title>Structural diversity of bacterial flagellar motors.</title>
        <authorList>
            <person name="Chen S."/>
            <person name="Beeby M."/>
            <person name="Murphy G.E."/>
            <person name="Leadbetter J.R."/>
            <person name="Hendrixson D.R."/>
            <person name="Briegel A."/>
            <person name="Li Z."/>
            <person name="Shi J."/>
            <person name="Tocheva E.I."/>
            <person name="Muller A."/>
            <person name="Dobro M.J."/>
            <person name="Jensen G.J."/>
        </authorList>
    </citation>
    <scope>NUCLEOTIDE SEQUENCE [LARGE SCALE GENOMIC DNA]</scope>
    <source>
        <strain evidence="3 4">DSM 6540</strain>
    </source>
</reference>
<dbReference type="AlphaFoldDB" id="F7NH64"/>